<dbReference type="SUPFAM" id="SSF54060">
    <property type="entry name" value="His-Me finger endonucleases"/>
    <property type="match status" value="1"/>
</dbReference>
<evidence type="ECO:0000259" key="3">
    <source>
        <dbReference type="SMART" id="SM00892"/>
    </source>
</evidence>
<feature type="domain" description="DNA/RNA non-specific endonuclease/pyrophosphatase/phosphodiesterase" evidence="3">
    <location>
        <begin position="51"/>
        <end position="284"/>
    </location>
</feature>
<reference evidence="5" key="1">
    <citation type="submission" date="2025-08" db="UniProtKB">
        <authorList>
            <consortium name="RefSeq"/>
        </authorList>
    </citation>
    <scope>IDENTIFICATION</scope>
</reference>
<evidence type="ECO:0000259" key="2">
    <source>
        <dbReference type="SMART" id="SM00477"/>
    </source>
</evidence>
<dbReference type="InterPro" id="IPR039015">
    <property type="entry name" value="ENDOD1"/>
</dbReference>
<dbReference type="GO" id="GO:0046872">
    <property type="term" value="F:metal ion binding"/>
    <property type="evidence" value="ECO:0007669"/>
    <property type="project" value="InterPro"/>
</dbReference>
<dbReference type="SMART" id="SM00892">
    <property type="entry name" value="Endonuclease_NS"/>
    <property type="match status" value="1"/>
</dbReference>
<dbReference type="PANTHER" id="PTHR21472">
    <property type="entry name" value="ENDONUCLEASE DOMAIN-CONTAINING 1 PROTEIN ENDOD1"/>
    <property type="match status" value="1"/>
</dbReference>
<dbReference type="SMART" id="SM00477">
    <property type="entry name" value="NUC"/>
    <property type="match status" value="1"/>
</dbReference>
<evidence type="ECO:0000256" key="1">
    <source>
        <dbReference type="SAM" id="SignalP"/>
    </source>
</evidence>
<dbReference type="KEGG" id="char:105892783"/>
<proteinExistence type="predicted"/>
<dbReference type="AlphaFoldDB" id="A0A6P3VLA2"/>
<organism evidence="4 5">
    <name type="scientific">Clupea harengus</name>
    <name type="common">Atlantic herring</name>
    <dbReference type="NCBI Taxonomy" id="7950"/>
    <lineage>
        <taxon>Eukaryota</taxon>
        <taxon>Metazoa</taxon>
        <taxon>Chordata</taxon>
        <taxon>Craniata</taxon>
        <taxon>Vertebrata</taxon>
        <taxon>Euteleostomi</taxon>
        <taxon>Actinopterygii</taxon>
        <taxon>Neopterygii</taxon>
        <taxon>Teleostei</taxon>
        <taxon>Clupei</taxon>
        <taxon>Clupeiformes</taxon>
        <taxon>Clupeoidei</taxon>
        <taxon>Clupeidae</taxon>
        <taxon>Clupea</taxon>
    </lineage>
</organism>
<accession>A0A6P3VLA2</accession>
<name>A0A6P3VLA2_CLUHA</name>
<feature type="signal peptide" evidence="1">
    <location>
        <begin position="1"/>
        <end position="19"/>
    </location>
</feature>
<sequence>MKYSLYLFAISALYPISHGDVGDFSPCVNYFYRDWPPSGIEGTPICQNYENRYHFATLYSRERRSPWFSAYLYTTPAGKRPKGNWKYEPQLANSKADGAMVRFPIPPHKVDQNVVESQAVQQDYTNSSYTRGHLNPSLHHQDRIDRRSTFTLTNAVPQTQESNGGPWADLEDHVNKTLNQYCFGRAHIVTGIIPYRVDRWLKDEHRVAIPEYLWSAYCCPSYSQNLPESLRKTFPTFAAIGRNDPNSTEEIVPVDRTKKENVGYDVRAMSLADLEMYLRERYRREITVFRNQCLESQDYL</sequence>
<keyword evidence="1" id="KW-0732">Signal</keyword>
<dbReference type="InterPro" id="IPR044925">
    <property type="entry name" value="His-Me_finger_sf"/>
</dbReference>
<dbReference type="RefSeq" id="XP_012674543.2">
    <property type="nucleotide sequence ID" value="XM_012819089.3"/>
</dbReference>
<dbReference type="Proteomes" id="UP000515152">
    <property type="component" value="Chromosome 23"/>
</dbReference>
<dbReference type="PANTHER" id="PTHR21472:SF18">
    <property type="entry name" value="ENDONUCLEASE DOMAIN-CONTAINING 1 PROTEIN"/>
    <property type="match status" value="1"/>
</dbReference>
<dbReference type="Pfam" id="PF01223">
    <property type="entry name" value="Endonuclease_NS"/>
    <property type="match status" value="1"/>
</dbReference>
<protein>
    <submittedName>
        <fullName evidence="5">Endonuclease domain-containing 1 protein-like</fullName>
    </submittedName>
</protein>
<keyword evidence="4" id="KW-1185">Reference proteome</keyword>
<dbReference type="GO" id="GO:0016787">
    <property type="term" value="F:hydrolase activity"/>
    <property type="evidence" value="ECO:0007669"/>
    <property type="project" value="InterPro"/>
</dbReference>
<dbReference type="OrthoDB" id="69221at2759"/>
<dbReference type="InterPro" id="IPR001604">
    <property type="entry name" value="Endo_G_ENPP1-like_dom"/>
</dbReference>
<dbReference type="Gene3D" id="3.40.570.10">
    <property type="entry name" value="Extracellular Endonuclease, subunit A"/>
    <property type="match status" value="1"/>
</dbReference>
<dbReference type="GO" id="GO:0003676">
    <property type="term" value="F:nucleic acid binding"/>
    <property type="evidence" value="ECO:0007669"/>
    <property type="project" value="InterPro"/>
</dbReference>
<dbReference type="GeneID" id="105892783"/>
<evidence type="ECO:0000313" key="4">
    <source>
        <dbReference type="Proteomes" id="UP000515152"/>
    </source>
</evidence>
<feature type="chain" id="PRO_5027729154" evidence="1">
    <location>
        <begin position="20"/>
        <end position="300"/>
    </location>
</feature>
<gene>
    <name evidence="5" type="primary">LOC105892783</name>
</gene>
<evidence type="ECO:0000313" key="5">
    <source>
        <dbReference type="RefSeq" id="XP_012674543.2"/>
    </source>
</evidence>
<dbReference type="InterPro" id="IPR020821">
    <property type="entry name" value="ENPP1-3/EXOG-like_nuc-like"/>
</dbReference>
<dbReference type="InterPro" id="IPR044929">
    <property type="entry name" value="DNA/RNA_non-sp_Endonuclease_sf"/>
</dbReference>
<feature type="domain" description="ENPP1-3/EXOG-like endonuclease/phosphodiesterase" evidence="2">
    <location>
        <begin position="52"/>
        <end position="273"/>
    </location>
</feature>